<evidence type="ECO:0000256" key="9">
    <source>
        <dbReference type="ARBA" id="ARBA00022801"/>
    </source>
</evidence>
<keyword evidence="6 17" id="KW-0031">Aminopeptidase</keyword>
<feature type="domain" description="Peptidase M1 alanyl aminopeptidase Ig-like fold" evidence="14">
    <location>
        <begin position="467"/>
        <end position="570"/>
    </location>
</feature>
<dbReference type="Proteomes" id="UP001204142">
    <property type="component" value="Unassembled WGS sequence"/>
</dbReference>
<evidence type="ECO:0000256" key="4">
    <source>
        <dbReference type="ARBA" id="ARBA00012564"/>
    </source>
</evidence>
<keyword evidence="10" id="KW-0862">Zinc</keyword>
<evidence type="ECO:0000256" key="3">
    <source>
        <dbReference type="ARBA" id="ARBA00010136"/>
    </source>
</evidence>
<evidence type="ECO:0000259" key="15">
    <source>
        <dbReference type="Pfam" id="PF17432"/>
    </source>
</evidence>
<dbReference type="EC" id="3.4.11.2" evidence="4 12"/>
<dbReference type="NCBIfam" id="TIGR02414">
    <property type="entry name" value="pepN_proteo"/>
    <property type="match status" value="1"/>
</dbReference>
<dbReference type="EMBL" id="JANIGO010000001">
    <property type="protein sequence ID" value="MCQ8894843.1"/>
    <property type="molecule type" value="Genomic_DNA"/>
</dbReference>
<dbReference type="Gene3D" id="2.60.40.1840">
    <property type="match status" value="1"/>
</dbReference>
<evidence type="ECO:0000256" key="10">
    <source>
        <dbReference type="ARBA" id="ARBA00022833"/>
    </source>
</evidence>
<keyword evidence="7" id="KW-0645">Protease</keyword>
<evidence type="ECO:0000313" key="17">
    <source>
        <dbReference type="EMBL" id="MCQ8894843.1"/>
    </source>
</evidence>
<dbReference type="PRINTS" id="PR00756">
    <property type="entry name" value="ALADIPTASE"/>
</dbReference>
<evidence type="ECO:0000256" key="11">
    <source>
        <dbReference type="ARBA" id="ARBA00023049"/>
    </source>
</evidence>
<comment type="cofactor">
    <cofactor evidence="2">
        <name>Zn(2+)</name>
        <dbReference type="ChEBI" id="CHEBI:29105"/>
    </cofactor>
</comment>
<dbReference type="PANTHER" id="PTHR46322">
    <property type="entry name" value="PUROMYCIN-SENSITIVE AMINOPEPTIDASE"/>
    <property type="match status" value="1"/>
</dbReference>
<evidence type="ECO:0000256" key="5">
    <source>
        <dbReference type="ARBA" id="ARBA00015611"/>
    </source>
</evidence>
<dbReference type="RefSeq" id="WP_256762470.1">
    <property type="nucleotide sequence ID" value="NZ_JANIGO010000001.1"/>
</dbReference>
<dbReference type="Pfam" id="PF01433">
    <property type="entry name" value="Peptidase_M1"/>
    <property type="match status" value="1"/>
</dbReference>
<proteinExistence type="inferred from homology"/>
<dbReference type="InterPro" id="IPR001930">
    <property type="entry name" value="Peptidase_M1"/>
</dbReference>
<reference evidence="17 18" key="1">
    <citation type="submission" date="2022-07" db="EMBL/GenBank/DDBJ databases">
        <authorList>
            <person name="Xamxidin M."/>
            <person name="Wu M."/>
        </authorList>
    </citation>
    <scope>NUCLEOTIDE SEQUENCE [LARGE SCALE GENOMIC DNA]</scope>
    <source>
        <strain evidence="17 18">NBRC 111650</strain>
    </source>
</reference>
<evidence type="ECO:0000259" key="16">
    <source>
        <dbReference type="Pfam" id="PF17900"/>
    </source>
</evidence>
<comment type="caution">
    <text evidence="17">The sequence shown here is derived from an EMBL/GenBank/DDBJ whole genome shotgun (WGS) entry which is preliminary data.</text>
</comment>
<keyword evidence="11" id="KW-0482">Metalloprotease</keyword>
<keyword evidence="8" id="KW-0479">Metal-binding</keyword>
<organism evidence="17 18">
    <name type="scientific">Limnobacter humi</name>
    <dbReference type="NCBI Taxonomy" id="1778671"/>
    <lineage>
        <taxon>Bacteria</taxon>
        <taxon>Pseudomonadati</taxon>
        <taxon>Pseudomonadota</taxon>
        <taxon>Betaproteobacteria</taxon>
        <taxon>Burkholderiales</taxon>
        <taxon>Burkholderiaceae</taxon>
        <taxon>Limnobacter</taxon>
    </lineage>
</organism>
<evidence type="ECO:0000313" key="18">
    <source>
        <dbReference type="Proteomes" id="UP001204142"/>
    </source>
</evidence>
<sequence length="905" mass="100834">MKDAPATVTFYRKDYKTPNHRIVKTDLVFELNPSRTKVKSRLQFEAWDAQVNDLAALELDGEALELESVTLNGRQLSNTEYLQTDTSLTIPHAGRHGVLELTVYNQPDQNTRLEGLYVSNGNFFTQCEAQGFRRITYFPDRPDVLSKFTVTLIANKASHPVTLSNGNLLEARDLDDGLHLSRWEDPFPKPAYLFALVGGNFVCQEETITKGNGQTALLQVWVEPGNLDKTDFAMQSLKRSIEWDRQRFGLDLDLDRFMIVATADFNMGAMENKGLNIFNTKFVFANPQLATDVDFENVESVVGHEYFHNWTGNRVTCQDWFQLSLKEGLTVFRDQEFSADMLAHGLSPEQAASARAVKRIDDVKVLRAAQFPEDAGPMAHPIRPDSYQEINNFYTVTVYEKGAEVIRMQHTLLGEALFQRGMQIYFERHDGQAATCEQFVSAMETALQESNPGLNLQQFRHWYSQAGTPEVHASWAHDVSLGELTLILKQRCAPTPGQASKPAFHIPIRLGFVDQQGCDQALLLKGDATALRGDVLNLTQTEQRFVFTGLRTPVVPSLLRGFSAPVNLRTSHSSADLIFLAAHDNDPFNRWDAGQQVYAKAVQEVLKRQGDTHGEAVQAALEVFGNLLNDHRLSDGYLAIALQLPGEGALFEQQEGLVDPVALHMARCALRDRISAQFQGELMALYKARYKPGEAYAYTTVAAGERALKNLCLSYLVAGAEPEDLALAQQQYAECNNMTDRVAALSALVYNGPANTPELAHYYQLFGHEALAIDKWFMLQATVPASNTDVDTLAQVKTLLKHPAFTLKNPNRARSLLGAFAMQNPSVFHQHSGQGYALWADLVIELNGINPQVAARMARALDRWTKLVTPLQVHARQALERIHGTSQLSPDVREVIGKALAAAPH</sequence>
<keyword evidence="9 17" id="KW-0378">Hydrolase</keyword>
<evidence type="ECO:0000256" key="2">
    <source>
        <dbReference type="ARBA" id="ARBA00001947"/>
    </source>
</evidence>
<dbReference type="SUPFAM" id="SSF55486">
    <property type="entry name" value="Metalloproteases ('zincins'), catalytic domain"/>
    <property type="match status" value="1"/>
</dbReference>
<gene>
    <name evidence="17" type="primary">pepN</name>
    <name evidence="17" type="ORF">NQT62_00120</name>
</gene>
<name>A0ABT1WBE6_9BURK</name>
<dbReference type="InterPro" id="IPR014782">
    <property type="entry name" value="Peptidase_M1_dom"/>
</dbReference>
<dbReference type="Gene3D" id="3.30.2010.30">
    <property type="match status" value="1"/>
</dbReference>
<dbReference type="Gene3D" id="2.60.40.1730">
    <property type="entry name" value="tricorn interacting facor f3 domain"/>
    <property type="match status" value="1"/>
</dbReference>
<dbReference type="PANTHER" id="PTHR46322:SF1">
    <property type="entry name" value="PUROMYCIN-SENSITIVE AMINOPEPTIDASE"/>
    <property type="match status" value="1"/>
</dbReference>
<feature type="domain" description="Peptidase M1 alanyl aminopeptidase C-terminal" evidence="15">
    <location>
        <begin position="575"/>
        <end position="901"/>
    </location>
</feature>
<dbReference type="SUPFAM" id="SSF63737">
    <property type="entry name" value="Leukotriene A4 hydrolase N-terminal domain"/>
    <property type="match status" value="1"/>
</dbReference>
<evidence type="ECO:0000256" key="1">
    <source>
        <dbReference type="ARBA" id="ARBA00000098"/>
    </source>
</evidence>
<keyword evidence="18" id="KW-1185">Reference proteome</keyword>
<dbReference type="InterPro" id="IPR024601">
    <property type="entry name" value="Peptidase_M1_pepN_C"/>
</dbReference>
<dbReference type="InterPro" id="IPR045357">
    <property type="entry name" value="Aminopeptidase_N-like_N"/>
</dbReference>
<evidence type="ECO:0000256" key="7">
    <source>
        <dbReference type="ARBA" id="ARBA00022670"/>
    </source>
</evidence>
<dbReference type="InterPro" id="IPR037144">
    <property type="entry name" value="Peptidase_M1_pepN_C_sf"/>
</dbReference>
<feature type="domain" description="Peptidase M1 membrane alanine aminopeptidase" evidence="13">
    <location>
        <begin position="232"/>
        <end position="459"/>
    </location>
</feature>
<dbReference type="Pfam" id="PF17900">
    <property type="entry name" value="Peptidase_M1_N"/>
    <property type="match status" value="1"/>
</dbReference>
<evidence type="ECO:0000259" key="13">
    <source>
        <dbReference type="Pfam" id="PF01433"/>
    </source>
</evidence>
<dbReference type="Gene3D" id="1.25.50.10">
    <property type="entry name" value="Peptidase M1, alanyl aminopeptidase, C-terminal domain"/>
    <property type="match status" value="1"/>
</dbReference>
<comment type="similarity">
    <text evidence="3">Belongs to the peptidase M1 family.</text>
</comment>
<dbReference type="Gene3D" id="1.10.390.10">
    <property type="entry name" value="Neutral Protease Domain 2"/>
    <property type="match status" value="1"/>
</dbReference>
<evidence type="ECO:0000256" key="6">
    <source>
        <dbReference type="ARBA" id="ARBA00022438"/>
    </source>
</evidence>
<evidence type="ECO:0000259" key="14">
    <source>
        <dbReference type="Pfam" id="PF11940"/>
    </source>
</evidence>
<accession>A0ABT1WBE6</accession>
<comment type="catalytic activity">
    <reaction evidence="1">
        <text>Release of an N-terminal amino acid, Xaa-|-Yaa- from a peptide, amide or arylamide. Xaa is preferably Ala, but may be most amino acids including Pro (slow action). When a terminal hydrophobic residue is followed by a prolyl residue, the two may be released as an intact Xaa-Pro dipeptide.</text>
        <dbReference type="EC" id="3.4.11.2"/>
    </reaction>
</comment>
<feature type="domain" description="Aminopeptidase N-like N-terminal" evidence="16">
    <location>
        <begin position="32"/>
        <end position="193"/>
    </location>
</feature>
<dbReference type="CDD" id="cd09600">
    <property type="entry name" value="M1_APN"/>
    <property type="match status" value="1"/>
</dbReference>
<dbReference type="Pfam" id="PF17432">
    <property type="entry name" value="DUF3458_C"/>
    <property type="match status" value="1"/>
</dbReference>
<dbReference type="InterPro" id="IPR027268">
    <property type="entry name" value="Peptidase_M4/M1_CTD_sf"/>
</dbReference>
<evidence type="ECO:0000256" key="12">
    <source>
        <dbReference type="NCBIfam" id="TIGR02414"/>
    </source>
</evidence>
<evidence type="ECO:0000256" key="8">
    <source>
        <dbReference type="ARBA" id="ARBA00022723"/>
    </source>
</evidence>
<dbReference type="InterPro" id="IPR035414">
    <property type="entry name" value="Peptidase_M1_pepN_Ig-like"/>
</dbReference>
<dbReference type="InterPro" id="IPR042097">
    <property type="entry name" value="Aminopeptidase_N-like_N_sf"/>
</dbReference>
<dbReference type="InterPro" id="IPR012779">
    <property type="entry name" value="Peptidase_M1_pepN"/>
</dbReference>
<dbReference type="GO" id="GO:0016285">
    <property type="term" value="F:alanyl aminopeptidase activity"/>
    <property type="evidence" value="ECO:0007669"/>
    <property type="project" value="UniProtKB-EC"/>
</dbReference>
<dbReference type="InterPro" id="IPR038438">
    <property type="entry name" value="PepN_Ig-like_sf"/>
</dbReference>
<protein>
    <recommendedName>
        <fullName evidence="5 12">Aminopeptidase N</fullName>
        <ecNumber evidence="4 12">3.4.11.2</ecNumber>
    </recommendedName>
</protein>
<dbReference type="Pfam" id="PF11940">
    <property type="entry name" value="DUF3458"/>
    <property type="match status" value="1"/>
</dbReference>